<evidence type="ECO:0000256" key="8">
    <source>
        <dbReference type="ARBA" id="ARBA00022963"/>
    </source>
</evidence>
<dbReference type="InterPro" id="IPR000734">
    <property type="entry name" value="TAG_lipase"/>
</dbReference>
<keyword evidence="5" id="KW-0964">Secreted</keyword>
<keyword evidence="10" id="KW-0472">Membrane</keyword>
<dbReference type="GO" id="GO:0005615">
    <property type="term" value="C:extracellular space"/>
    <property type="evidence" value="ECO:0007669"/>
    <property type="project" value="UniProtKB-ARBA"/>
</dbReference>
<proteinExistence type="inferred from homology"/>
<dbReference type="CDD" id="cd00707">
    <property type="entry name" value="Pancreat_lipase_like"/>
    <property type="match status" value="1"/>
</dbReference>
<comment type="catalytic activity">
    <reaction evidence="13">
        <text>1-hexadecanoyl-2-(9Z-octadecenoyl)-sn-glycero-3-phosphate + H2O = 2-(9Z-octadecenoyl)-sn-glycero-3-phosphate + hexadecanoate + H(+)</text>
        <dbReference type="Rhea" id="RHEA:40943"/>
        <dbReference type="ChEBI" id="CHEBI:7896"/>
        <dbReference type="ChEBI" id="CHEBI:15377"/>
        <dbReference type="ChEBI" id="CHEBI:15378"/>
        <dbReference type="ChEBI" id="CHEBI:64839"/>
        <dbReference type="ChEBI" id="CHEBI:77593"/>
    </reaction>
    <physiologicalReaction direction="left-to-right" evidence="13">
        <dbReference type="Rhea" id="RHEA:40944"/>
    </physiologicalReaction>
</comment>
<reference evidence="20" key="2">
    <citation type="submission" date="2025-09" db="UniProtKB">
        <authorList>
            <consortium name="Ensembl"/>
        </authorList>
    </citation>
    <scope>IDENTIFICATION</scope>
</reference>
<dbReference type="Ensembl" id="ENSDNVT00000010233.1">
    <property type="protein sequence ID" value="ENSDNVP00000008491.1"/>
    <property type="gene ID" value="ENSDNVG00000006038.1"/>
</dbReference>
<feature type="active site" description="Charge relay system" evidence="15">
    <location>
        <position position="191"/>
    </location>
</feature>
<evidence type="ECO:0000256" key="13">
    <source>
        <dbReference type="ARBA" id="ARBA00048637"/>
    </source>
</evidence>
<evidence type="ECO:0000256" key="14">
    <source>
        <dbReference type="ARBA" id="ARBA00049600"/>
    </source>
</evidence>
<evidence type="ECO:0000256" key="10">
    <source>
        <dbReference type="ARBA" id="ARBA00023136"/>
    </source>
</evidence>
<keyword evidence="21" id="KW-1185">Reference proteome</keyword>
<dbReference type="OrthoDB" id="199913at2759"/>
<evidence type="ECO:0000256" key="16">
    <source>
        <dbReference type="PIRSR" id="PIRSR000865-2"/>
    </source>
</evidence>
<dbReference type="GO" id="GO:0008201">
    <property type="term" value="F:heparin binding"/>
    <property type="evidence" value="ECO:0007669"/>
    <property type="project" value="UniProtKB-ARBA"/>
</dbReference>
<keyword evidence="6 18" id="KW-0732">Signal</keyword>
<accession>A0A8C4JIE3</accession>
<evidence type="ECO:0000256" key="5">
    <source>
        <dbReference type="ARBA" id="ARBA00022525"/>
    </source>
</evidence>
<dbReference type="Pfam" id="PF00151">
    <property type="entry name" value="Lipase"/>
    <property type="match status" value="1"/>
</dbReference>
<evidence type="ECO:0000256" key="15">
    <source>
        <dbReference type="PIRSR" id="PIRSR000865-1"/>
    </source>
</evidence>
<dbReference type="GO" id="GO:0046872">
    <property type="term" value="F:metal ion binding"/>
    <property type="evidence" value="ECO:0007669"/>
    <property type="project" value="UniProtKB-KW"/>
</dbReference>
<dbReference type="InterPro" id="IPR033906">
    <property type="entry name" value="Lipase_N"/>
</dbReference>
<evidence type="ECO:0000256" key="17">
    <source>
        <dbReference type="RuleBase" id="RU004262"/>
    </source>
</evidence>
<organism evidence="20 21">
    <name type="scientific">Dromaius novaehollandiae</name>
    <name type="common">Emu</name>
    <dbReference type="NCBI Taxonomy" id="8790"/>
    <lineage>
        <taxon>Eukaryota</taxon>
        <taxon>Metazoa</taxon>
        <taxon>Chordata</taxon>
        <taxon>Craniata</taxon>
        <taxon>Vertebrata</taxon>
        <taxon>Euteleostomi</taxon>
        <taxon>Archelosauria</taxon>
        <taxon>Archosauria</taxon>
        <taxon>Dinosauria</taxon>
        <taxon>Saurischia</taxon>
        <taxon>Theropoda</taxon>
        <taxon>Coelurosauria</taxon>
        <taxon>Aves</taxon>
        <taxon>Palaeognathae</taxon>
        <taxon>Casuariiformes</taxon>
        <taxon>Dromaiidae</taxon>
        <taxon>Dromaius</taxon>
    </lineage>
</organism>
<comment type="similarity">
    <text evidence="3 17">Belongs to the AB hydrolase superfamily. Lipase family.</text>
</comment>
<keyword evidence="11" id="KW-1015">Disulfide bond</keyword>
<evidence type="ECO:0000313" key="21">
    <source>
        <dbReference type="Proteomes" id="UP000694423"/>
    </source>
</evidence>
<dbReference type="SUPFAM" id="SSF53474">
    <property type="entry name" value="alpha/beta-Hydrolases"/>
    <property type="match status" value="1"/>
</dbReference>
<keyword evidence="7" id="KW-0378">Hydrolase</keyword>
<dbReference type="GO" id="GO:0004620">
    <property type="term" value="F:phospholipase activity"/>
    <property type="evidence" value="ECO:0007669"/>
    <property type="project" value="TreeGrafter"/>
</dbReference>
<dbReference type="InterPro" id="IPR016272">
    <property type="entry name" value="Lipase_LIPH"/>
</dbReference>
<dbReference type="CTD" id="149998"/>
<feature type="chain" id="PRO_5034892745" evidence="18">
    <location>
        <begin position="27"/>
        <end position="469"/>
    </location>
</feature>
<dbReference type="InterPro" id="IPR013818">
    <property type="entry name" value="Lipase"/>
</dbReference>
<dbReference type="KEGG" id="dne:112987902"/>
<dbReference type="PANTHER" id="PTHR11610">
    <property type="entry name" value="LIPASE"/>
    <property type="match status" value="1"/>
</dbReference>
<dbReference type="GO" id="GO:0005886">
    <property type="term" value="C:plasma membrane"/>
    <property type="evidence" value="ECO:0007669"/>
    <property type="project" value="UniProtKB-SubCell"/>
</dbReference>
<feature type="domain" description="Lipase" evidence="19">
    <location>
        <begin position="43"/>
        <end position="338"/>
    </location>
</feature>
<comment type="subcellular location">
    <subcellularLocation>
        <location evidence="1">Cell membrane</location>
        <topology evidence="1">Peripheral membrane protein</topology>
    </subcellularLocation>
    <subcellularLocation>
        <location evidence="2">Secreted</location>
    </subcellularLocation>
</comment>
<dbReference type="GO" id="GO:0016042">
    <property type="term" value="P:lipid catabolic process"/>
    <property type="evidence" value="ECO:0007669"/>
    <property type="project" value="UniProtKB-KW"/>
</dbReference>
<evidence type="ECO:0000256" key="3">
    <source>
        <dbReference type="ARBA" id="ARBA00010701"/>
    </source>
</evidence>
<evidence type="ECO:0000256" key="7">
    <source>
        <dbReference type="ARBA" id="ARBA00022801"/>
    </source>
</evidence>
<gene>
    <name evidence="20" type="primary">LIPI</name>
</gene>
<dbReference type="Proteomes" id="UP000694423">
    <property type="component" value="Unplaced"/>
</dbReference>
<dbReference type="PRINTS" id="PR00821">
    <property type="entry name" value="TAGLIPASE"/>
</dbReference>
<dbReference type="GO" id="GO:0006654">
    <property type="term" value="P:phosphatidic acid biosynthetic process"/>
    <property type="evidence" value="ECO:0007669"/>
    <property type="project" value="UniProtKB-ARBA"/>
</dbReference>
<evidence type="ECO:0000256" key="9">
    <source>
        <dbReference type="ARBA" id="ARBA00023098"/>
    </source>
</evidence>
<evidence type="ECO:0000256" key="1">
    <source>
        <dbReference type="ARBA" id="ARBA00004202"/>
    </source>
</evidence>
<evidence type="ECO:0000256" key="12">
    <source>
        <dbReference type="ARBA" id="ARBA00023180"/>
    </source>
</evidence>
<keyword evidence="16" id="KW-0106">Calcium</keyword>
<dbReference type="GO" id="GO:0052689">
    <property type="term" value="F:carboxylic ester hydrolase activity"/>
    <property type="evidence" value="ECO:0007669"/>
    <property type="project" value="InterPro"/>
</dbReference>
<keyword evidence="4" id="KW-1003">Cell membrane</keyword>
<evidence type="ECO:0000256" key="4">
    <source>
        <dbReference type="ARBA" id="ARBA00022475"/>
    </source>
</evidence>
<feature type="active site" description="Charge relay system" evidence="15">
    <location>
        <position position="261"/>
    </location>
</feature>
<feature type="binding site" evidence="16">
    <location>
        <position position="205"/>
    </location>
    <ligand>
        <name>Ca(2+)</name>
        <dbReference type="ChEBI" id="CHEBI:29108"/>
    </ligand>
</feature>
<name>A0A8C4JIE3_DRONO</name>
<feature type="active site" description="Nucleophile" evidence="15">
    <location>
        <position position="167"/>
    </location>
</feature>
<dbReference type="PANTHER" id="PTHR11610:SF12">
    <property type="entry name" value="LIPASE MEMBER H"/>
    <property type="match status" value="1"/>
</dbReference>
<dbReference type="RefSeq" id="XP_025963792.1">
    <property type="nucleotide sequence ID" value="XM_026108007.2"/>
</dbReference>
<protein>
    <submittedName>
        <fullName evidence="20">Lipase I</fullName>
    </submittedName>
</protein>
<feature type="signal peptide" evidence="18">
    <location>
        <begin position="1"/>
        <end position="26"/>
    </location>
</feature>
<dbReference type="AlphaFoldDB" id="A0A8C4JIE3"/>
<evidence type="ECO:0000256" key="6">
    <source>
        <dbReference type="ARBA" id="ARBA00022729"/>
    </source>
</evidence>
<dbReference type="GeneID" id="112987902"/>
<feature type="binding site" evidence="16">
    <location>
        <position position="210"/>
    </location>
    <ligand>
        <name>Ca(2+)</name>
        <dbReference type="ChEBI" id="CHEBI:29108"/>
    </ligand>
</feature>
<evidence type="ECO:0000256" key="18">
    <source>
        <dbReference type="SAM" id="SignalP"/>
    </source>
</evidence>
<sequence length="469" mass="53480">MLRIAFLRFHMLKLCFFICLMCWVKSGEEKKCPGFTGLNIGNALTGTNLEVQLLLYTRENPDCSEKLNERNVTASEYLSTSKKIILVVHGFRPTGSIPVWLDDIKTLLLTAEDINLIIVDWNRGATTLNYNTAVENTRKVAKILKNYVDQMLADGASLDFVHVIGVSLGAHVAGFLGKKYNGKLGRITGLDPAGPLFSQEPPEGRLYHTDAQFIDVIHTDIDALGFRKPLGTIDFYPNGGMDQPGCPKTVFSGFQYFKCDHQRSVLLFLSSLKSGCNITAYPCDSYLDYKRGKCVDCKAFQPMPCPVLGYYADRWKELLIQNSLPTKAYFDTSDHDPFCTYSYLLDIITWNKSIRRGFIRVKITDYAGRTVESEMDSEAATFQQYRRVKILTGFYQDFDKISRISLTFSTKTVIGPKYKLRILQMRLKSLNNPERLQLCRYDFVLMENIELTFKPIPCQESDIERESFY</sequence>
<dbReference type="InterPro" id="IPR029058">
    <property type="entry name" value="AB_hydrolase_fold"/>
</dbReference>
<dbReference type="FunFam" id="3.40.50.1820:FF:000063">
    <property type="entry name" value="Lipase member H"/>
    <property type="match status" value="1"/>
</dbReference>
<comment type="function">
    <text evidence="14">Hydrolyzes specifically phosphatidic acid (PA) to produce 2-acyl lysophosphatidic acid (LPA; a potent bioactive lipid mediator) and fatty acid. Does not hydrolyze other phospholipids, like phosphatidylserine (PS), phosphatidylcholine (PC) and phosphatidylethanolamine (PE) or triacylglycerol (TG).</text>
</comment>
<evidence type="ECO:0000313" key="20">
    <source>
        <dbReference type="Ensembl" id="ENSDNVP00000008491.1"/>
    </source>
</evidence>
<dbReference type="Gene3D" id="3.40.50.1820">
    <property type="entry name" value="alpha/beta hydrolase"/>
    <property type="match status" value="1"/>
</dbReference>
<keyword evidence="12" id="KW-0325">Glycoprotein</keyword>
<evidence type="ECO:0000259" key="19">
    <source>
        <dbReference type="Pfam" id="PF00151"/>
    </source>
</evidence>
<keyword evidence="9" id="KW-0443">Lipid metabolism</keyword>
<reference evidence="20" key="1">
    <citation type="submission" date="2025-08" db="UniProtKB">
        <authorList>
            <consortium name="Ensembl"/>
        </authorList>
    </citation>
    <scope>IDENTIFICATION</scope>
</reference>
<dbReference type="PIRSF" id="PIRSF000865">
    <property type="entry name" value="Lipoprotein_lipase_LIPH"/>
    <property type="match status" value="1"/>
</dbReference>
<evidence type="ECO:0000256" key="2">
    <source>
        <dbReference type="ARBA" id="ARBA00004613"/>
    </source>
</evidence>
<keyword evidence="8" id="KW-0442">Lipid degradation</keyword>
<evidence type="ECO:0000256" key="11">
    <source>
        <dbReference type="ARBA" id="ARBA00023157"/>
    </source>
</evidence>
<keyword evidence="16" id="KW-0479">Metal-binding</keyword>